<dbReference type="Gene3D" id="2.60.40.4070">
    <property type="match status" value="1"/>
</dbReference>
<evidence type="ECO:0000259" key="8">
    <source>
        <dbReference type="Pfam" id="PF13861"/>
    </source>
</evidence>
<comment type="similarity">
    <text evidence="1 5">Belongs to the FlgD family.</text>
</comment>
<dbReference type="Pfam" id="PF03963">
    <property type="entry name" value="FlgD"/>
    <property type="match status" value="1"/>
</dbReference>
<dbReference type="Gene3D" id="2.30.30.910">
    <property type="match status" value="1"/>
</dbReference>
<evidence type="ECO:0000256" key="6">
    <source>
        <dbReference type="SAM" id="MobiDB-lite"/>
    </source>
</evidence>
<reference evidence="9 10" key="1">
    <citation type="submission" date="2023-08" db="EMBL/GenBank/DDBJ databases">
        <title>Oxalobacteraceae gen .nov., isolated from river sludge outside the plant.</title>
        <authorList>
            <person name="Zhao S.Y."/>
        </authorList>
    </citation>
    <scope>NUCLEOTIDE SEQUENCE [LARGE SCALE GENOMIC DNA]</scope>
    <source>
        <strain evidence="9 10">R-40</strain>
    </source>
</reference>
<dbReference type="Pfam" id="PF13860">
    <property type="entry name" value="FlgD_ig"/>
    <property type="match status" value="1"/>
</dbReference>
<name>A0ABU1BPA9_9BURK</name>
<dbReference type="Pfam" id="PF13861">
    <property type="entry name" value="FLgD_tudor"/>
    <property type="match status" value="1"/>
</dbReference>
<gene>
    <name evidence="9" type="ORF">Q8A64_10545</name>
</gene>
<feature type="domain" description="FlgD Tudor-like" evidence="8">
    <location>
        <begin position="87"/>
        <end position="221"/>
    </location>
</feature>
<evidence type="ECO:0000256" key="4">
    <source>
        <dbReference type="ARBA" id="ARBA00024746"/>
    </source>
</evidence>
<keyword evidence="10" id="KW-1185">Reference proteome</keyword>
<keyword evidence="9" id="KW-0966">Cell projection</keyword>
<dbReference type="InterPro" id="IPR025963">
    <property type="entry name" value="FLgD_Tudor"/>
</dbReference>
<keyword evidence="9" id="KW-0282">Flagellum</keyword>
<dbReference type="InterPro" id="IPR025965">
    <property type="entry name" value="FlgD/Vpr_Ig-like"/>
</dbReference>
<organism evidence="9 10">
    <name type="scientific">Keguizhuia sedimenti</name>
    <dbReference type="NCBI Taxonomy" id="3064264"/>
    <lineage>
        <taxon>Bacteria</taxon>
        <taxon>Pseudomonadati</taxon>
        <taxon>Pseudomonadota</taxon>
        <taxon>Betaproteobacteria</taxon>
        <taxon>Burkholderiales</taxon>
        <taxon>Oxalobacteraceae</taxon>
        <taxon>Keguizhuia</taxon>
    </lineage>
</organism>
<comment type="function">
    <text evidence="4 5">Required for flagellar hook formation. May act as a scaffolding protein.</text>
</comment>
<dbReference type="RefSeq" id="WP_338436781.1">
    <property type="nucleotide sequence ID" value="NZ_JAUYVH010000005.1"/>
</dbReference>
<accession>A0ABU1BPA9</accession>
<feature type="domain" description="FlgD/Vpr Ig-like" evidence="7">
    <location>
        <begin position="107"/>
        <end position="180"/>
    </location>
</feature>
<dbReference type="Proteomes" id="UP001225596">
    <property type="component" value="Unassembled WGS sequence"/>
</dbReference>
<evidence type="ECO:0000256" key="2">
    <source>
        <dbReference type="ARBA" id="ARBA00016013"/>
    </source>
</evidence>
<evidence type="ECO:0000313" key="10">
    <source>
        <dbReference type="Proteomes" id="UP001225596"/>
    </source>
</evidence>
<sequence length="224" mass="23129">MTTVSNNVAPSSLVASMNSSRPASGDSVSETQDRFMTLLVAQMKNQDPLNPLDNAQVTSQMAQLSTVTGVEKLNVTVQALQESYQASQSLAAVSMIGRGVFVPGSDIALQEGKAIFGVEMTESADEVTVEIRSAAGQLVHTIDLGAQSAGNVPLAWDGKTDSGATAKDGSYTFNVKAVRGGEEINVATGLSFGEVASVSNNAQGTKLHVAGIGAVQLSAIREVI</sequence>
<protein>
    <recommendedName>
        <fullName evidence="2 5">Basal-body rod modification protein FlgD</fullName>
    </recommendedName>
</protein>
<keyword evidence="3 5" id="KW-1005">Bacterial flagellum biogenesis</keyword>
<feature type="region of interest" description="Disordered" evidence="6">
    <location>
        <begin position="1"/>
        <end position="29"/>
    </location>
</feature>
<evidence type="ECO:0000256" key="1">
    <source>
        <dbReference type="ARBA" id="ARBA00010577"/>
    </source>
</evidence>
<evidence type="ECO:0000256" key="5">
    <source>
        <dbReference type="RuleBase" id="RU362076"/>
    </source>
</evidence>
<proteinExistence type="inferred from homology"/>
<dbReference type="InterPro" id="IPR005648">
    <property type="entry name" value="FlgD"/>
</dbReference>
<evidence type="ECO:0000259" key="7">
    <source>
        <dbReference type="Pfam" id="PF13860"/>
    </source>
</evidence>
<comment type="caution">
    <text evidence="9">The sequence shown here is derived from an EMBL/GenBank/DDBJ whole genome shotgun (WGS) entry which is preliminary data.</text>
</comment>
<evidence type="ECO:0000256" key="3">
    <source>
        <dbReference type="ARBA" id="ARBA00022795"/>
    </source>
</evidence>
<dbReference type="EMBL" id="JAUYVH010000005">
    <property type="protein sequence ID" value="MDQ9170848.1"/>
    <property type="molecule type" value="Genomic_DNA"/>
</dbReference>
<evidence type="ECO:0000313" key="9">
    <source>
        <dbReference type="EMBL" id="MDQ9170848.1"/>
    </source>
</evidence>
<keyword evidence="9" id="KW-0969">Cilium</keyword>